<evidence type="ECO:0000313" key="18">
    <source>
        <dbReference type="Proteomes" id="UP001177003"/>
    </source>
</evidence>
<dbReference type="InterPro" id="IPR001245">
    <property type="entry name" value="Ser-Thr/Tyr_kinase_cat_dom"/>
</dbReference>
<comment type="function">
    <text evidence="12">Monofunctional pyrimidine deaminase involved in the riboflavin biosynthesis pathway. Also has a reductase domain that lacks catalytically essential substrate-binding residues.</text>
</comment>
<dbReference type="GO" id="GO:0005524">
    <property type="term" value="F:ATP binding"/>
    <property type="evidence" value="ECO:0007669"/>
    <property type="project" value="UniProtKB-KW"/>
</dbReference>
<dbReference type="EC" id="3.5.4.26" evidence="4"/>
<evidence type="ECO:0000256" key="11">
    <source>
        <dbReference type="ARBA" id="ARBA00022840"/>
    </source>
</evidence>
<comment type="cofactor">
    <cofactor evidence="1">
        <name>Zn(2+)</name>
        <dbReference type="ChEBI" id="CHEBI:29105"/>
    </cofactor>
</comment>
<dbReference type="Pfam" id="PF00383">
    <property type="entry name" value="dCMP_cyt_deam_1"/>
    <property type="match status" value="1"/>
</dbReference>
<dbReference type="CDD" id="cd01284">
    <property type="entry name" value="Riboflavin_deaminase-reductase"/>
    <property type="match status" value="1"/>
</dbReference>
<dbReference type="CDD" id="cd13999">
    <property type="entry name" value="STKc_MAP3K-like"/>
    <property type="match status" value="1"/>
</dbReference>
<dbReference type="InterPro" id="IPR000719">
    <property type="entry name" value="Prot_kinase_dom"/>
</dbReference>
<evidence type="ECO:0000256" key="8">
    <source>
        <dbReference type="ARBA" id="ARBA00022777"/>
    </source>
</evidence>
<keyword evidence="14" id="KW-0040">ANK repeat</keyword>
<dbReference type="InterPro" id="IPR011009">
    <property type="entry name" value="Kinase-like_dom_sf"/>
</dbReference>
<dbReference type="SMART" id="SM00248">
    <property type="entry name" value="ANK"/>
    <property type="match status" value="2"/>
</dbReference>
<organism evidence="17 18">
    <name type="scientific">Lactuca saligna</name>
    <name type="common">Willowleaf lettuce</name>
    <dbReference type="NCBI Taxonomy" id="75948"/>
    <lineage>
        <taxon>Eukaryota</taxon>
        <taxon>Viridiplantae</taxon>
        <taxon>Streptophyta</taxon>
        <taxon>Embryophyta</taxon>
        <taxon>Tracheophyta</taxon>
        <taxon>Spermatophyta</taxon>
        <taxon>Magnoliopsida</taxon>
        <taxon>eudicotyledons</taxon>
        <taxon>Gunneridae</taxon>
        <taxon>Pentapetalae</taxon>
        <taxon>asterids</taxon>
        <taxon>campanulids</taxon>
        <taxon>Asterales</taxon>
        <taxon>Asteraceae</taxon>
        <taxon>Cichorioideae</taxon>
        <taxon>Cichorieae</taxon>
        <taxon>Lactucinae</taxon>
        <taxon>Lactuca</taxon>
    </lineage>
</organism>
<keyword evidence="18" id="KW-1185">Reference proteome</keyword>
<dbReference type="Gene3D" id="1.25.40.20">
    <property type="entry name" value="Ankyrin repeat-containing domain"/>
    <property type="match status" value="1"/>
</dbReference>
<evidence type="ECO:0000256" key="7">
    <source>
        <dbReference type="ARBA" id="ARBA00022741"/>
    </source>
</evidence>
<dbReference type="PROSITE" id="PS51747">
    <property type="entry name" value="CYT_DCMP_DEAMINASES_2"/>
    <property type="match status" value="1"/>
</dbReference>
<evidence type="ECO:0000256" key="10">
    <source>
        <dbReference type="ARBA" id="ARBA00022833"/>
    </source>
</evidence>
<dbReference type="FunFam" id="3.40.140.10:FF:000025">
    <property type="entry name" value="Riboflavin biosynthesis protein RibD"/>
    <property type="match status" value="1"/>
</dbReference>
<dbReference type="GO" id="GO:0004674">
    <property type="term" value="F:protein serine/threonine kinase activity"/>
    <property type="evidence" value="ECO:0007669"/>
    <property type="project" value="TreeGrafter"/>
</dbReference>
<dbReference type="Gene3D" id="3.30.200.20">
    <property type="entry name" value="Phosphorylase Kinase, domain 1"/>
    <property type="match status" value="1"/>
</dbReference>
<evidence type="ECO:0000259" key="15">
    <source>
        <dbReference type="PROSITE" id="PS50011"/>
    </source>
</evidence>
<dbReference type="FunFam" id="3.30.200.20:FF:000180">
    <property type="entry name" value="serine/threonine-protein kinase STY46-like"/>
    <property type="match status" value="1"/>
</dbReference>
<dbReference type="PRINTS" id="PR00109">
    <property type="entry name" value="TYRKINASE"/>
</dbReference>
<accession>A0AA35YS77</accession>
<dbReference type="PROSITE" id="PS50297">
    <property type="entry name" value="ANK_REP_REGION"/>
    <property type="match status" value="1"/>
</dbReference>
<dbReference type="InterPro" id="IPR024072">
    <property type="entry name" value="DHFR-like_dom_sf"/>
</dbReference>
<dbReference type="InterPro" id="IPR051681">
    <property type="entry name" value="Ser/Thr_Kinases-Pseudokinases"/>
</dbReference>
<dbReference type="PROSITE" id="PS50011">
    <property type="entry name" value="PROTEIN_KINASE_DOM"/>
    <property type="match status" value="1"/>
</dbReference>
<dbReference type="PANTHER" id="PTHR44329:SF62">
    <property type="entry name" value="PROTEIN KINASE DOMAIN-CONTAINING PROTEIN"/>
    <property type="match status" value="1"/>
</dbReference>
<evidence type="ECO:0000256" key="4">
    <source>
        <dbReference type="ARBA" id="ARBA00012766"/>
    </source>
</evidence>
<feature type="repeat" description="ANK" evidence="14">
    <location>
        <begin position="55"/>
        <end position="87"/>
    </location>
</feature>
<evidence type="ECO:0000256" key="12">
    <source>
        <dbReference type="ARBA" id="ARBA00058389"/>
    </source>
</evidence>
<evidence type="ECO:0000256" key="2">
    <source>
        <dbReference type="ARBA" id="ARBA00004882"/>
    </source>
</evidence>
<dbReference type="Pfam" id="PF12796">
    <property type="entry name" value="Ank_2"/>
    <property type="match status" value="1"/>
</dbReference>
<proteinExistence type="inferred from homology"/>
<keyword evidence="6" id="KW-0479">Metal-binding</keyword>
<feature type="domain" description="CMP/dCMP-type deaminase" evidence="16">
    <location>
        <begin position="451"/>
        <end position="573"/>
    </location>
</feature>
<dbReference type="PROSITE" id="PS50088">
    <property type="entry name" value="ANK_REPEAT"/>
    <property type="match status" value="1"/>
</dbReference>
<dbReference type="Gene3D" id="3.40.430.10">
    <property type="entry name" value="Dihydrofolate Reductase, subunit A"/>
    <property type="match status" value="1"/>
</dbReference>
<evidence type="ECO:0000259" key="16">
    <source>
        <dbReference type="PROSITE" id="PS51747"/>
    </source>
</evidence>
<evidence type="ECO:0000256" key="14">
    <source>
        <dbReference type="PROSITE-ProRule" id="PRU00023"/>
    </source>
</evidence>
<evidence type="ECO:0000256" key="5">
    <source>
        <dbReference type="ARBA" id="ARBA00022679"/>
    </source>
</evidence>
<dbReference type="NCBIfam" id="TIGR00326">
    <property type="entry name" value="eubact_ribD"/>
    <property type="match status" value="1"/>
</dbReference>
<evidence type="ECO:0000256" key="13">
    <source>
        <dbReference type="ARBA" id="ARBA00070721"/>
    </source>
</evidence>
<dbReference type="PROSITE" id="PS51257">
    <property type="entry name" value="PROKAR_LIPOPROTEIN"/>
    <property type="match status" value="1"/>
</dbReference>
<dbReference type="Gene3D" id="1.10.510.10">
    <property type="entry name" value="Transferase(Phosphotransferase) domain 1"/>
    <property type="match status" value="1"/>
</dbReference>
<dbReference type="PANTHER" id="PTHR44329">
    <property type="entry name" value="SERINE/THREONINE-PROTEIN KINASE TNNI3K-RELATED"/>
    <property type="match status" value="1"/>
</dbReference>
<dbReference type="AlphaFoldDB" id="A0AA35YS77"/>
<feature type="domain" description="Protein kinase" evidence="15">
    <location>
        <begin position="136"/>
        <end position="397"/>
    </location>
</feature>
<evidence type="ECO:0000256" key="1">
    <source>
        <dbReference type="ARBA" id="ARBA00001947"/>
    </source>
</evidence>
<keyword evidence="10" id="KW-0862">Zinc</keyword>
<dbReference type="SUPFAM" id="SSF56112">
    <property type="entry name" value="Protein kinase-like (PK-like)"/>
    <property type="match status" value="1"/>
</dbReference>
<dbReference type="InterPro" id="IPR002110">
    <property type="entry name" value="Ankyrin_rpt"/>
</dbReference>
<dbReference type="InterPro" id="IPR002125">
    <property type="entry name" value="CMP_dCMP_dom"/>
</dbReference>
<dbReference type="SUPFAM" id="SSF53927">
    <property type="entry name" value="Cytidine deaminase-like"/>
    <property type="match status" value="1"/>
</dbReference>
<dbReference type="Proteomes" id="UP001177003">
    <property type="component" value="Chromosome 4"/>
</dbReference>
<dbReference type="GO" id="GO:0009231">
    <property type="term" value="P:riboflavin biosynthetic process"/>
    <property type="evidence" value="ECO:0007669"/>
    <property type="project" value="InterPro"/>
</dbReference>
<sequence length="794" mass="88642">MAKHTMFFFLPFSISCKSSHSFVPTFNNRILEPELPWMLHHHLVMSKCKCKRDYDRRTALHLAACEGCTEIILLLLEKGADVNSTDRWGRTPLSDARSLGHLEICKILEAHGGLDPVGLDSQTPCYQIHYTEVRMKESILIGEQGAYGEVYKVKWRGTEVAAKTIRSSIASSETVRKAFLKELELWQTLRHPNIVQFLGVLKDSDRLIFLTEYLKNGSLYDILKKKGRLDSMTAVSYALDIARGMNYLHHHKPHAIIHRDLTPRNVLQDEAGRLKVTDFGLSKIAQEKDVYGYKMTGGTGSYRYMAPEVYRRESYGKSVDVFSFALIVHEMFQGGPSNREEPPEHVADKRAYEDSRPPLSSYLYPEPVRMLLKRCWHRNPDVRPKFEDIITELEKILENEEIVAVGVFIIFGLCNSTRRVSDSSNNMRRHVGLGGSTCEEASLGEDDKKDNDDGFYIRRCVELARKAIGHTSPNPMVGCVIVKDGKIIGEGFHPKAGQPHAEVFALRDAGELAENSTAYVSLEPCNHFGRTPPCSEALIKAKVKKVVVGMVDPNPIVASRGVAKLQDAGIDVTVGVEEELCKKLNEAWIHQMKTGNPFVTLRYSLTIDGGLSDDLGEESMEAGGYYSRLLQEHDAVVLSSKSLKKYSVPESKEPKSNQPLRVIIAKDPNQVIQIEESASKVVIFTDQQTGVGSEKGIETRVFDELKLGTILEHCKGEGLCSVLLDLRGGIVDFEEILKGVEGNLVQKLVVEVLPIWGGNKEATSLEAIKIGQKAGLNKFEPKIVGKSVILEGYF</sequence>
<keyword evidence="8" id="KW-0418">Kinase</keyword>
<dbReference type="GO" id="GO:0008270">
    <property type="term" value="F:zinc ion binding"/>
    <property type="evidence" value="ECO:0007669"/>
    <property type="project" value="InterPro"/>
</dbReference>
<dbReference type="InterPro" id="IPR016193">
    <property type="entry name" value="Cytidine_deaminase-like"/>
</dbReference>
<keyword evidence="5" id="KW-0808">Transferase</keyword>
<keyword evidence="11" id="KW-0067">ATP-binding</keyword>
<evidence type="ECO:0000256" key="9">
    <source>
        <dbReference type="ARBA" id="ARBA00022801"/>
    </source>
</evidence>
<dbReference type="GO" id="GO:0008835">
    <property type="term" value="F:diaminohydroxyphosphoribosylaminopyrimidine deaminase activity"/>
    <property type="evidence" value="ECO:0007669"/>
    <property type="project" value="UniProtKB-EC"/>
</dbReference>
<dbReference type="EMBL" id="OX465080">
    <property type="protein sequence ID" value="CAI9279164.1"/>
    <property type="molecule type" value="Genomic_DNA"/>
</dbReference>
<dbReference type="Pfam" id="PF07714">
    <property type="entry name" value="PK_Tyr_Ser-Thr"/>
    <property type="match status" value="1"/>
</dbReference>
<dbReference type="InterPro" id="IPR016192">
    <property type="entry name" value="APOBEC/CMP_deaminase_Zn-bd"/>
</dbReference>
<evidence type="ECO:0000256" key="6">
    <source>
        <dbReference type="ARBA" id="ARBA00022723"/>
    </source>
</evidence>
<name>A0AA35YS77_LACSI</name>
<dbReference type="PROSITE" id="PS00903">
    <property type="entry name" value="CYT_DCMP_DEAMINASES_1"/>
    <property type="match status" value="1"/>
</dbReference>
<dbReference type="InterPro" id="IPR004794">
    <property type="entry name" value="Eubact_RibD"/>
</dbReference>
<comment type="similarity">
    <text evidence="3">Belongs to the protein kinase superfamily. TKL Ser/Thr protein kinase family.</text>
</comment>
<keyword evidence="9" id="KW-0378">Hydrolase</keyword>
<dbReference type="Gene3D" id="3.40.140.10">
    <property type="entry name" value="Cytidine Deaminase, domain 2"/>
    <property type="match status" value="1"/>
</dbReference>
<dbReference type="SUPFAM" id="SSF48403">
    <property type="entry name" value="Ankyrin repeat"/>
    <property type="match status" value="1"/>
</dbReference>
<dbReference type="InterPro" id="IPR036770">
    <property type="entry name" value="Ankyrin_rpt-contain_sf"/>
</dbReference>
<evidence type="ECO:0000313" key="17">
    <source>
        <dbReference type="EMBL" id="CAI9279164.1"/>
    </source>
</evidence>
<gene>
    <name evidence="17" type="ORF">LSALG_LOCUS18982</name>
</gene>
<protein>
    <recommendedName>
        <fullName evidence="13">Riboflavin biosynthesis protein PYRD, chloroplastic</fullName>
        <ecNumber evidence="4">3.5.4.26</ecNumber>
    </recommendedName>
</protein>
<reference evidence="17" key="1">
    <citation type="submission" date="2023-04" db="EMBL/GenBank/DDBJ databases">
        <authorList>
            <person name="Vijverberg K."/>
            <person name="Xiong W."/>
            <person name="Schranz E."/>
        </authorList>
    </citation>
    <scope>NUCLEOTIDE SEQUENCE</scope>
</reference>
<dbReference type="SUPFAM" id="SSF53597">
    <property type="entry name" value="Dihydrofolate reductase-like"/>
    <property type="match status" value="1"/>
</dbReference>
<dbReference type="FunFam" id="1.10.510.10:FF:002723">
    <property type="match status" value="1"/>
</dbReference>
<comment type="pathway">
    <text evidence="2">Cofactor biosynthesis; riboflavin biosynthesis; 5-amino-6-(D-ribitylamino)uracil from GTP: step 2/4.</text>
</comment>
<evidence type="ECO:0000256" key="3">
    <source>
        <dbReference type="ARBA" id="ARBA00005843"/>
    </source>
</evidence>
<keyword evidence="7" id="KW-0547">Nucleotide-binding</keyword>